<proteinExistence type="predicted"/>
<sequence>MIGARRAFAIVSGAVVILVTAALGVRAQGPRRSFASGELGEAAIVAALASAPPERFRAVGSSSLVFQAELAGTIDAAFRPESRTHPRGWLAEVAAYRVALELGIDDVPPAVLRSIDRVALRRALDPEVDFDELTRELVLTGNVARGAFVYWVPGMLRSDLDTPEGIARWRAWLAQGGAIPEGDLALARDLSNVLVFDYLIANRDRWSGGNVRPLPNGRLVIRDHNLAFPFALGEGVQARMLDTLRRTTRFSRATIEHLIALDEEALRAALAADEPSVLLEDRQIAGVLERRETLLSYVGALIEAHGEEAVLYFE</sequence>
<dbReference type="Proteomes" id="UP000034883">
    <property type="component" value="Chromosome"/>
</dbReference>
<dbReference type="RefSeq" id="WP_053236762.1">
    <property type="nucleotide sequence ID" value="NZ_CP011125.1"/>
</dbReference>
<evidence type="ECO:0008006" key="3">
    <source>
        <dbReference type="Google" id="ProtNLM"/>
    </source>
</evidence>
<organism evidence="1 2">
    <name type="scientific">Sandaracinus amylolyticus</name>
    <dbReference type="NCBI Taxonomy" id="927083"/>
    <lineage>
        <taxon>Bacteria</taxon>
        <taxon>Pseudomonadati</taxon>
        <taxon>Myxococcota</taxon>
        <taxon>Polyangia</taxon>
        <taxon>Polyangiales</taxon>
        <taxon>Sandaracinaceae</taxon>
        <taxon>Sandaracinus</taxon>
    </lineage>
</organism>
<dbReference type="KEGG" id="samy:DB32_006891"/>
<dbReference type="AlphaFoldDB" id="A0A0F6W7Z6"/>
<dbReference type="STRING" id="927083.DB32_006891"/>
<gene>
    <name evidence="1" type="ORF">DB32_006891</name>
</gene>
<evidence type="ECO:0000313" key="2">
    <source>
        <dbReference type="Proteomes" id="UP000034883"/>
    </source>
</evidence>
<accession>A0A0F6W7Z6</accession>
<protein>
    <recommendedName>
        <fullName evidence="3">FAM20 C-terminal domain-containing protein</fullName>
    </recommendedName>
</protein>
<evidence type="ECO:0000313" key="1">
    <source>
        <dbReference type="EMBL" id="AKF09742.1"/>
    </source>
</evidence>
<dbReference type="OrthoDB" id="5519012at2"/>
<reference evidence="1 2" key="1">
    <citation type="submission" date="2015-03" db="EMBL/GenBank/DDBJ databases">
        <title>Genome assembly of Sandaracinus amylolyticus DSM 53668.</title>
        <authorList>
            <person name="Sharma G."/>
            <person name="Subramanian S."/>
        </authorList>
    </citation>
    <scope>NUCLEOTIDE SEQUENCE [LARGE SCALE GENOMIC DNA]</scope>
    <source>
        <strain evidence="1 2">DSM 53668</strain>
    </source>
</reference>
<dbReference type="EMBL" id="CP011125">
    <property type="protein sequence ID" value="AKF09742.1"/>
    <property type="molecule type" value="Genomic_DNA"/>
</dbReference>
<keyword evidence="2" id="KW-1185">Reference proteome</keyword>
<name>A0A0F6W7Z6_9BACT</name>